<dbReference type="EMBL" id="MWWS01000003">
    <property type="protein sequence ID" value="OZG50674.1"/>
    <property type="molecule type" value="Genomic_DNA"/>
</dbReference>
<dbReference type="Proteomes" id="UP000216004">
    <property type="component" value="Unassembled WGS sequence"/>
</dbReference>
<protein>
    <submittedName>
        <fullName evidence="2">Uncharacterized protein</fullName>
    </submittedName>
</protein>
<reference evidence="2 3" key="1">
    <citation type="journal article" date="2017" name="BMC Genomics">
        <title>Comparative genomic and phylogenomic analyses of the Bifidobacteriaceae family.</title>
        <authorList>
            <person name="Lugli G.A."/>
            <person name="Milani C."/>
            <person name="Turroni F."/>
            <person name="Duranti S."/>
            <person name="Mancabelli L."/>
            <person name="Mangifesta M."/>
            <person name="Ferrario C."/>
            <person name="Modesto M."/>
            <person name="Mattarelli P."/>
            <person name="Jiri K."/>
            <person name="van Sinderen D."/>
            <person name="Ventura M."/>
        </authorList>
    </citation>
    <scope>NUCLEOTIDE SEQUENCE [LARGE SCALE GENOMIC DNA]</scope>
    <source>
        <strain evidence="2 3">DSM 22924</strain>
    </source>
</reference>
<accession>A0A261EUY1</accession>
<dbReference type="AlphaFoldDB" id="A0A261EUY1"/>
<organism evidence="2 3">
    <name type="scientific">Bombiscardovia coagulans</name>
    <dbReference type="NCBI Taxonomy" id="686666"/>
    <lineage>
        <taxon>Bacteria</taxon>
        <taxon>Bacillati</taxon>
        <taxon>Actinomycetota</taxon>
        <taxon>Actinomycetes</taxon>
        <taxon>Bifidobacteriales</taxon>
        <taxon>Bifidobacteriaceae</taxon>
        <taxon>Bombiscardovia</taxon>
    </lineage>
</organism>
<proteinExistence type="predicted"/>
<feature type="compositionally biased region" description="Polar residues" evidence="1">
    <location>
        <begin position="35"/>
        <end position="44"/>
    </location>
</feature>
<evidence type="ECO:0000256" key="1">
    <source>
        <dbReference type="SAM" id="MobiDB-lite"/>
    </source>
</evidence>
<comment type="caution">
    <text evidence="2">The sequence shown here is derived from an EMBL/GenBank/DDBJ whole genome shotgun (WGS) entry which is preliminary data.</text>
</comment>
<name>A0A261EUY1_9BIFI</name>
<keyword evidence="3" id="KW-1185">Reference proteome</keyword>
<gene>
    <name evidence="2" type="ORF">BOCO_0274</name>
</gene>
<evidence type="ECO:0000313" key="3">
    <source>
        <dbReference type="Proteomes" id="UP000216004"/>
    </source>
</evidence>
<sequence>MALLVTRIVVFDFYVGHTNQAPRVPRPHGMRGPARTNNSKIISQSKDKRIRGQKFNGWSYVPARTHLYVRVNLSGQFLQHVVSRVIAA</sequence>
<evidence type="ECO:0000313" key="2">
    <source>
        <dbReference type="EMBL" id="OZG50674.1"/>
    </source>
</evidence>
<feature type="region of interest" description="Disordered" evidence="1">
    <location>
        <begin position="24"/>
        <end position="47"/>
    </location>
</feature>